<dbReference type="AlphaFoldDB" id="A0A4R2SDU6"/>
<dbReference type="CDD" id="cd11614">
    <property type="entry name" value="SAF_CpaB_FlgA_like"/>
    <property type="match status" value="1"/>
</dbReference>
<protein>
    <submittedName>
        <fullName evidence="2">Flp pilus assembly protein CpaB</fullName>
    </submittedName>
</protein>
<comment type="caution">
    <text evidence="2">The sequence shown here is derived from an EMBL/GenBank/DDBJ whole genome shotgun (WGS) entry which is preliminary data.</text>
</comment>
<dbReference type="RefSeq" id="WP_131848441.1">
    <property type="nucleotide sequence ID" value="NZ_SLXV01000011.1"/>
</dbReference>
<feature type="compositionally biased region" description="Basic and acidic residues" evidence="1">
    <location>
        <begin position="224"/>
        <end position="250"/>
    </location>
</feature>
<dbReference type="OrthoDB" id="2989382at2"/>
<keyword evidence="3" id="KW-1185">Reference proteome</keyword>
<accession>A0A4R2SDU6</accession>
<evidence type="ECO:0000313" key="2">
    <source>
        <dbReference type="EMBL" id="TCP69240.1"/>
    </source>
</evidence>
<evidence type="ECO:0000256" key="1">
    <source>
        <dbReference type="SAM" id="MobiDB-lite"/>
    </source>
</evidence>
<feature type="region of interest" description="Disordered" evidence="1">
    <location>
        <begin position="209"/>
        <end position="250"/>
    </location>
</feature>
<gene>
    <name evidence="2" type="ORF">EDD57_11137</name>
</gene>
<dbReference type="EMBL" id="SLXV01000011">
    <property type="protein sequence ID" value="TCP69240.1"/>
    <property type="molecule type" value="Genomic_DNA"/>
</dbReference>
<evidence type="ECO:0000313" key="3">
    <source>
        <dbReference type="Proteomes" id="UP000294746"/>
    </source>
</evidence>
<reference evidence="2 3" key="1">
    <citation type="submission" date="2019-03" db="EMBL/GenBank/DDBJ databases">
        <title>Genomic Encyclopedia of Type Strains, Phase IV (KMG-IV): sequencing the most valuable type-strain genomes for metagenomic binning, comparative biology and taxonomic classification.</title>
        <authorList>
            <person name="Goeker M."/>
        </authorList>
    </citation>
    <scope>NUCLEOTIDE SEQUENCE [LARGE SCALE GENOMIC DNA]</scope>
    <source>
        <strain evidence="2 3">DSM 46831</strain>
    </source>
</reference>
<proteinExistence type="predicted"/>
<sequence>MQEAKRRALLFIMIALALATVAGYMFLEKLSSVDSRLGQMVTIYVAKKDIAQRQALQPDNFEAKQVPKQFLPSSVVTDLNQIKLSGNRPLPIQVLTSITPLAKGDLLTANMLKENSDIKDPNKRIILVPAGKNTSFDSIFTANDRVDIIVSRSDKETKRMWQDILVAGVGKGEDGSVGMVALEMTIADAEKFIHDQNFAPAIRILKAPAVKDGGSPSSELVLPKQKEKDDKKKPSDADKKDKADLEVDHE</sequence>
<name>A0A4R2SDU6_9BACL</name>
<dbReference type="Proteomes" id="UP000294746">
    <property type="component" value="Unassembled WGS sequence"/>
</dbReference>
<organism evidence="2 3">
    <name type="scientific">Baia soyae</name>
    <dbReference type="NCBI Taxonomy" id="1544746"/>
    <lineage>
        <taxon>Bacteria</taxon>
        <taxon>Bacillati</taxon>
        <taxon>Bacillota</taxon>
        <taxon>Bacilli</taxon>
        <taxon>Bacillales</taxon>
        <taxon>Thermoactinomycetaceae</taxon>
        <taxon>Baia</taxon>
    </lineage>
</organism>